<evidence type="ECO:0000259" key="10">
    <source>
        <dbReference type="PROSITE" id="PS50058"/>
    </source>
</evidence>
<evidence type="ECO:0000256" key="3">
    <source>
        <dbReference type="ARBA" id="ARBA00022475"/>
    </source>
</evidence>
<keyword evidence="7 9" id="KW-0449">Lipoprotein</keyword>
<evidence type="ECO:0000256" key="5">
    <source>
        <dbReference type="ARBA" id="ARBA00023136"/>
    </source>
</evidence>
<evidence type="ECO:0000256" key="7">
    <source>
        <dbReference type="ARBA" id="ARBA00023288"/>
    </source>
</evidence>
<comment type="subcellular location">
    <subcellularLocation>
        <location evidence="1 9">Cell membrane</location>
        <topology evidence="1 9">Lipid-anchor</topology>
        <orientation evidence="1 9">Cytoplasmic side</orientation>
    </subcellularLocation>
</comment>
<gene>
    <name evidence="11" type="ORF">NP493_315g03008</name>
</gene>
<protein>
    <recommendedName>
        <fullName evidence="9">Guanine nucleotide-binding protein subunit gamma</fullName>
    </recommendedName>
</protein>
<dbReference type="PRINTS" id="PR00321">
    <property type="entry name" value="GPROTEING"/>
</dbReference>
<keyword evidence="4" id="KW-0488">Methylation</keyword>
<reference evidence="11" key="1">
    <citation type="journal article" date="2023" name="Mol. Biol. Evol.">
        <title>Third-Generation Sequencing Reveals the Adaptive Role of the Epigenome in Three Deep-Sea Polychaetes.</title>
        <authorList>
            <person name="Perez M."/>
            <person name="Aroh O."/>
            <person name="Sun Y."/>
            <person name="Lan Y."/>
            <person name="Juniper S.K."/>
            <person name="Young C.R."/>
            <person name="Angers B."/>
            <person name="Qian P.Y."/>
        </authorList>
    </citation>
    <scope>NUCLEOTIDE SEQUENCE</scope>
    <source>
        <strain evidence="11">R07B-5</strain>
    </source>
</reference>
<dbReference type="InterPro" id="IPR001770">
    <property type="entry name" value="G-protein_gamma"/>
</dbReference>
<dbReference type="Gene3D" id="4.10.260.10">
    <property type="entry name" value="Transducin (heterotrimeric G protein), gamma chain"/>
    <property type="match status" value="1"/>
</dbReference>
<dbReference type="Pfam" id="PF00631">
    <property type="entry name" value="G-gamma"/>
    <property type="match status" value="1"/>
</dbReference>
<dbReference type="SMART" id="SM00224">
    <property type="entry name" value="GGL"/>
    <property type="match status" value="1"/>
</dbReference>
<dbReference type="PANTHER" id="PTHR13809">
    <property type="entry name" value="GUANINE NUCLEOTIDE-BINDING PROTEIN GAMMA SUBUNIT"/>
    <property type="match status" value="1"/>
</dbReference>
<comment type="subunit">
    <text evidence="9">G proteins are composed of 3 units; alpha, beta and gamma.</text>
</comment>
<dbReference type="PROSITE" id="PS50058">
    <property type="entry name" value="G_PROTEIN_GAMMA"/>
    <property type="match status" value="1"/>
</dbReference>
<dbReference type="SUPFAM" id="SSF48670">
    <property type="entry name" value="Transducin (heterotrimeric G protein), gamma chain"/>
    <property type="match status" value="1"/>
</dbReference>
<evidence type="ECO:0000256" key="6">
    <source>
        <dbReference type="ARBA" id="ARBA00023224"/>
    </source>
</evidence>
<dbReference type="InterPro" id="IPR015898">
    <property type="entry name" value="G-protein_gamma-like_dom"/>
</dbReference>
<accession>A0AAD9NUY5</accession>
<evidence type="ECO:0000313" key="11">
    <source>
        <dbReference type="EMBL" id="KAK2183325.1"/>
    </source>
</evidence>
<dbReference type="EMBL" id="JAODUO010000315">
    <property type="protein sequence ID" value="KAK2183325.1"/>
    <property type="molecule type" value="Genomic_DNA"/>
</dbReference>
<evidence type="ECO:0000256" key="9">
    <source>
        <dbReference type="RuleBase" id="RU004973"/>
    </source>
</evidence>
<evidence type="ECO:0000256" key="8">
    <source>
        <dbReference type="ARBA" id="ARBA00023289"/>
    </source>
</evidence>
<keyword evidence="3 9" id="KW-1003">Cell membrane</keyword>
<evidence type="ECO:0000313" key="12">
    <source>
        <dbReference type="Proteomes" id="UP001209878"/>
    </source>
</evidence>
<feature type="domain" description="G protein gamma" evidence="10">
    <location>
        <begin position="101"/>
        <end position="166"/>
    </location>
</feature>
<keyword evidence="8" id="KW-0636">Prenylation</keyword>
<dbReference type="AlphaFoldDB" id="A0AAD9NUY5"/>
<evidence type="ECO:0000256" key="1">
    <source>
        <dbReference type="ARBA" id="ARBA00004342"/>
    </source>
</evidence>
<dbReference type="GO" id="GO:0005834">
    <property type="term" value="C:heterotrimeric G-protein complex"/>
    <property type="evidence" value="ECO:0007669"/>
    <property type="project" value="InterPro"/>
</dbReference>
<dbReference type="FunFam" id="4.10.260.10:FF:000001">
    <property type="entry name" value="Guanine nucleotide-binding protein subunit gamma"/>
    <property type="match status" value="1"/>
</dbReference>
<evidence type="ECO:0000256" key="4">
    <source>
        <dbReference type="ARBA" id="ARBA00022481"/>
    </source>
</evidence>
<dbReference type="GO" id="GO:0031681">
    <property type="term" value="F:G-protein beta-subunit binding"/>
    <property type="evidence" value="ECO:0007669"/>
    <property type="project" value="InterPro"/>
</dbReference>
<evidence type="ECO:0000256" key="2">
    <source>
        <dbReference type="ARBA" id="ARBA00007431"/>
    </source>
</evidence>
<name>A0AAD9NUY5_RIDPI</name>
<keyword evidence="12" id="KW-1185">Reference proteome</keyword>
<dbReference type="InterPro" id="IPR036284">
    <property type="entry name" value="GGL_sf"/>
</dbReference>
<comment type="similarity">
    <text evidence="2 9">Belongs to the G protein gamma family.</text>
</comment>
<dbReference type="CDD" id="cd00068">
    <property type="entry name" value="GGL"/>
    <property type="match status" value="1"/>
</dbReference>
<sequence length="166" mass="18360">MPGMCVPYLMRVAATTVATRRLCRACFCSVLLGTGTVAGWITLLLCNRTLWAGYESRARRTRKIVDSLAARVDCLCRSCSRRVGVVSPPRPSVRSPPRHVMSGAVAQQRKLVEQLRIECSITRMPLSQTIKAIVAYTEQAKENDPFLCGIDKKENPFMEKGGCAIL</sequence>
<organism evidence="11 12">
    <name type="scientific">Ridgeia piscesae</name>
    <name type="common">Tubeworm</name>
    <dbReference type="NCBI Taxonomy" id="27915"/>
    <lineage>
        <taxon>Eukaryota</taxon>
        <taxon>Metazoa</taxon>
        <taxon>Spiralia</taxon>
        <taxon>Lophotrochozoa</taxon>
        <taxon>Annelida</taxon>
        <taxon>Polychaeta</taxon>
        <taxon>Sedentaria</taxon>
        <taxon>Canalipalpata</taxon>
        <taxon>Sabellida</taxon>
        <taxon>Siboglinidae</taxon>
        <taxon>Ridgeia</taxon>
    </lineage>
</organism>
<comment type="caution">
    <text evidence="11">The sequence shown here is derived from an EMBL/GenBank/DDBJ whole genome shotgun (WGS) entry which is preliminary data.</text>
</comment>
<keyword evidence="6 9" id="KW-0807">Transducer</keyword>
<dbReference type="Proteomes" id="UP001209878">
    <property type="component" value="Unassembled WGS sequence"/>
</dbReference>
<dbReference type="GO" id="GO:0007186">
    <property type="term" value="P:G protein-coupled receptor signaling pathway"/>
    <property type="evidence" value="ECO:0007669"/>
    <property type="project" value="InterPro"/>
</dbReference>
<proteinExistence type="inferred from homology"/>
<comment type="function">
    <text evidence="9">Guanine nucleotide-binding proteins (G proteins) are involved as a modulator or transducer in various transmembrane signaling systems. The beta and gamma chains are required for the GTPase activity, for replacement of GDP by GTP, and for G protein-effector interaction.</text>
</comment>
<dbReference type="SMART" id="SM01224">
    <property type="entry name" value="G_gamma"/>
    <property type="match status" value="1"/>
</dbReference>
<keyword evidence="5 9" id="KW-0472">Membrane</keyword>